<dbReference type="UniPathway" id="UPA00035">
    <property type="reaction ID" value="UER00042"/>
</dbReference>
<dbReference type="PANTHER" id="PTHR42894:SF1">
    <property type="entry name" value="N-(5'-PHOSPHORIBOSYL)ANTHRANILATE ISOMERASE"/>
    <property type="match status" value="1"/>
</dbReference>
<keyword evidence="7 9" id="KW-0057">Aromatic amino acid biosynthesis</keyword>
<evidence type="ECO:0000256" key="1">
    <source>
        <dbReference type="ARBA" id="ARBA00001164"/>
    </source>
</evidence>
<dbReference type="InterPro" id="IPR044643">
    <property type="entry name" value="TrpF_fam"/>
</dbReference>
<proteinExistence type="inferred from homology"/>
<comment type="pathway">
    <text evidence="2 9">Amino-acid biosynthesis; L-tryptophan biosynthesis; L-tryptophan from chorismate: step 3/5.</text>
</comment>
<keyword evidence="5 9" id="KW-0028">Amino-acid biosynthesis</keyword>
<dbReference type="Gene3D" id="3.20.20.70">
    <property type="entry name" value="Aldolase class I"/>
    <property type="match status" value="1"/>
</dbReference>
<dbReference type="InterPro" id="IPR001240">
    <property type="entry name" value="PRAI_dom"/>
</dbReference>
<dbReference type="InterPro" id="IPR011060">
    <property type="entry name" value="RibuloseP-bd_barrel"/>
</dbReference>
<keyword evidence="8 9" id="KW-0413">Isomerase</keyword>
<dbReference type="GeneID" id="56994038"/>
<evidence type="ECO:0000313" key="12">
    <source>
        <dbReference type="EMBL" id="PBQ24770.1"/>
    </source>
</evidence>
<dbReference type="Proteomes" id="UP000676478">
    <property type="component" value="Unassembled WGS sequence"/>
</dbReference>
<dbReference type="Pfam" id="PF00697">
    <property type="entry name" value="PRAI"/>
    <property type="match status" value="1"/>
</dbReference>
<comment type="caution">
    <text evidence="11">The sequence shown here is derived from an EMBL/GenBank/DDBJ whole genome shotgun (WGS) entry which is preliminary data.</text>
</comment>
<dbReference type="RefSeq" id="WP_021741589.1">
    <property type="nucleotide sequence ID" value="NZ_CAKMAP010000001.1"/>
</dbReference>
<evidence type="ECO:0000256" key="6">
    <source>
        <dbReference type="ARBA" id="ARBA00022822"/>
    </source>
</evidence>
<evidence type="ECO:0000256" key="9">
    <source>
        <dbReference type="HAMAP-Rule" id="MF_00135"/>
    </source>
</evidence>
<evidence type="ECO:0000313" key="11">
    <source>
        <dbReference type="EMBL" id="MBS1010046.1"/>
    </source>
</evidence>
<sequence length="230" mass="24898">MIKQIYSLIQYDEAVKTMAAGADNIGLVPMQHGGVPAHRVPLDRVHKIFDEAKRRGVTSVAIMLTNDPQEMIDIAEKVQPDILHIAGDGYAADAEFAKRLKAVAPHTELMQAVLVDNESAIDRAKHFEDFVDYILLDSGLAHDTGIGASGETHDWNIDAKIVQEVKVPVIEAGGLGPDNVAAAIEKIRPYGVDSLTKTSIKYEGGNMEKDIDKVKAFCQNADAAAEKLGL</sequence>
<protein>
    <recommendedName>
        <fullName evidence="4 9">N-(5'-phosphoribosyl)anthranilate isomerase</fullName>
        <shortName evidence="9">PRAI</shortName>
        <ecNumber evidence="3 9">5.3.1.24</ecNumber>
    </recommendedName>
</protein>
<evidence type="ECO:0000313" key="14">
    <source>
        <dbReference type="Proteomes" id="UP000676478"/>
    </source>
</evidence>
<reference evidence="11" key="2">
    <citation type="submission" date="2020-12" db="EMBL/GenBank/DDBJ databases">
        <authorList>
            <person name="Mcmullen J.G."/>
        </authorList>
    </citation>
    <scope>NUCLEOTIDE SEQUENCE</scope>
    <source>
        <strain evidence="11">Dm-2019-70</strain>
    </source>
</reference>
<feature type="domain" description="N-(5'phosphoribosyl) anthranilate isomerase (PRAI)" evidence="10">
    <location>
        <begin position="55"/>
        <end position="220"/>
    </location>
</feature>
<dbReference type="AlphaFoldDB" id="A0A0C1M2U4"/>
<evidence type="ECO:0000313" key="13">
    <source>
        <dbReference type="Proteomes" id="UP000217918"/>
    </source>
</evidence>
<dbReference type="OrthoDB" id="9786954at2"/>
<gene>
    <name evidence="9" type="primary">trpF</name>
    <name evidence="12" type="ORF">CNR29_12360</name>
    <name evidence="11" type="ORF">JK167_04245</name>
</gene>
<dbReference type="SUPFAM" id="SSF51366">
    <property type="entry name" value="Ribulose-phoshate binding barrel"/>
    <property type="match status" value="1"/>
</dbReference>
<dbReference type="GO" id="GO:0000162">
    <property type="term" value="P:L-tryptophan biosynthetic process"/>
    <property type="evidence" value="ECO:0007669"/>
    <property type="project" value="UniProtKB-UniRule"/>
</dbReference>
<reference evidence="11" key="3">
    <citation type="submission" date="2022-09" db="EMBL/GenBank/DDBJ databases">
        <title>Genome-inferred correspondence between phylogeny and metabolic traits in the wild Drosophila gut microbiome.</title>
        <authorList>
            <person name="Bueno E."/>
            <person name="Blow F."/>
            <person name="Douglas A.E."/>
        </authorList>
    </citation>
    <scope>NUCLEOTIDE SEQUENCE</scope>
    <source>
        <strain evidence="11">Dm-2019-70</strain>
    </source>
</reference>
<evidence type="ECO:0000256" key="2">
    <source>
        <dbReference type="ARBA" id="ARBA00004664"/>
    </source>
</evidence>
<dbReference type="EMBL" id="JAERKF010000004">
    <property type="protein sequence ID" value="MBS1010046.1"/>
    <property type="molecule type" value="Genomic_DNA"/>
</dbReference>
<keyword evidence="6 9" id="KW-0822">Tryptophan biosynthesis</keyword>
<dbReference type="Proteomes" id="UP000217918">
    <property type="component" value="Unassembled WGS sequence"/>
</dbReference>
<dbReference type="PANTHER" id="PTHR42894">
    <property type="entry name" value="N-(5'-PHOSPHORIBOSYL)ANTHRANILATE ISOMERASE"/>
    <property type="match status" value="1"/>
</dbReference>
<evidence type="ECO:0000256" key="8">
    <source>
        <dbReference type="ARBA" id="ARBA00023235"/>
    </source>
</evidence>
<dbReference type="EC" id="5.3.1.24" evidence="3 9"/>
<evidence type="ECO:0000256" key="4">
    <source>
        <dbReference type="ARBA" id="ARBA00022272"/>
    </source>
</evidence>
<organism evidence="11 14">
    <name type="scientific">Levilactobacillus brevis</name>
    <name type="common">Lactobacillus brevis</name>
    <dbReference type="NCBI Taxonomy" id="1580"/>
    <lineage>
        <taxon>Bacteria</taxon>
        <taxon>Bacillati</taxon>
        <taxon>Bacillota</taxon>
        <taxon>Bacilli</taxon>
        <taxon>Lactobacillales</taxon>
        <taxon>Lactobacillaceae</taxon>
        <taxon>Levilactobacillus</taxon>
    </lineage>
</organism>
<name>A0A0C1M2U4_LEVBR</name>
<dbReference type="EMBL" id="NVYO01000001">
    <property type="protein sequence ID" value="PBQ24770.1"/>
    <property type="molecule type" value="Genomic_DNA"/>
</dbReference>
<dbReference type="HAMAP" id="MF_00135">
    <property type="entry name" value="PRAI"/>
    <property type="match status" value="1"/>
</dbReference>
<dbReference type="InterPro" id="IPR013785">
    <property type="entry name" value="Aldolase_TIM"/>
</dbReference>
<dbReference type="CDD" id="cd00405">
    <property type="entry name" value="PRAI"/>
    <property type="match status" value="1"/>
</dbReference>
<comment type="similarity">
    <text evidence="9">Belongs to the TrpF family.</text>
</comment>
<accession>A0A0C1M2U4</accession>
<dbReference type="GO" id="GO:0004640">
    <property type="term" value="F:phosphoribosylanthranilate isomerase activity"/>
    <property type="evidence" value="ECO:0007669"/>
    <property type="project" value="UniProtKB-UniRule"/>
</dbReference>
<evidence type="ECO:0000259" key="10">
    <source>
        <dbReference type="Pfam" id="PF00697"/>
    </source>
</evidence>
<evidence type="ECO:0000256" key="7">
    <source>
        <dbReference type="ARBA" id="ARBA00023141"/>
    </source>
</evidence>
<evidence type="ECO:0000256" key="3">
    <source>
        <dbReference type="ARBA" id="ARBA00012572"/>
    </source>
</evidence>
<comment type="catalytic activity">
    <reaction evidence="1 9">
        <text>N-(5-phospho-beta-D-ribosyl)anthranilate = 1-(2-carboxyphenylamino)-1-deoxy-D-ribulose 5-phosphate</text>
        <dbReference type="Rhea" id="RHEA:21540"/>
        <dbReference type="ChEBI" id="CHEBI:18277"/>
        <dbReference type="ChEBI" id="CHEBI:58613"/>
        <dbReference type="EC" id="5.3.1.24"/>
    </reaction>
</comment>
<evidence type="ECO:0000256" key="5">
    <source>
        <dbReference type="ARBA" id="ARBA00022605"/>
    </source>
</evidence>
<reference evidence="12 13" key="1">
    <citation type="submission" date="2017-09" db="EMBL/GenBank/DDBJ databases">
        <title>Genome sequence of Lactobacillus brevis D7.</title>
        <authorList>
            <person name="Kwon M.-S."/>
            <person name="Lim S.K."/>
            <person name="Choi H.-J."/>
        </authorList>
    </citation>
    <scope>NUCLEOTIDE SEQUENCE [LARGE SCALE GENOMIC DNA]</scope>
    <source>
        <strain evidence="12 13">D7</strain>
    </source>
</reference>